<dbReference type="GO" id="GO:0046872">
    <property type="term" value="F:metal ion binding"/>
    <property type="evidence" value="ECO:0007669"/>
    <property type="project" value="InterPro"/>
</dbReference>
<protein>
    <recommendedName>
        <fullName evidence="2">High-affinity zinc uptake system protein ZnuA</fullName>
    </recommendedName>
</protein>
<reference evidence="7" key="1">
    <citation type="submission" date="2015-02" db="EMBL/GenBank/DDBJ databases">
        <authorList>
            <person name="Chooi Y.-H."/>
        </authorList>
    </citation>
    <scope>NUCLEOTIDE SEQUENCE [LARGE SCALE GENOMIC DNA]</scope>
    <source>
        <strain evidence="7">strain Y</strain>
    </source>
</reference>
<evidence type="ECO:0000256" key="3">
    <source>
        <dbReference type="ARBA" id="ARBA00022448"/>
    </source>
</evidence>
<keyword evidence="3" id="KW-0813">Transport</keyword>
<keyword evidence="7" id="KW-1185">Reference proteome</keyword>
<dbReference type="PANTHER" id="PTHR42953:SF3">
    <property type="entry name" value="HIGH-AFFINITY ZINC UPTAKE SYSTEM PROTEIN ZNUA"/>
    <property type="match status" value="1"/>
</dbReference>
<dbReference type="Pfam" id="PF01297">
    <property type="entry name" value="ZnuA"/>
    <property type="match status" value="1"/>
</dbReference>
<dbReference type="KEGG" id="fiy:BN1229_v1_4043"/>
<evidence type="ECO:0000313" key="6">
    <source>
        <dbReference type="EMBL" id="CPR22610.1"/>
    </source>
</evidence>
<keyword evidence="5" id="KW-0406">Ion transport</keyword>
<dbReference type="SUPFAM" id="SSF53807">
    <property type="entry name" value="Helical backbone' metal receptor"/>
    <property type="match status" value="1"/>
</dbReference>
<dbReference type="PANTHER" id="PTHR42953">
    <property type="entry name" value="HIGH-AFFINITY ZINC UPTAKE SYSTEM PROTEIN ZNUA-RELATED"/>
    <property type="match status" value="1"/>
</dbReference>
<evidence type="ECO:0000256" key="4">
    <source>
        <dbReference type="ARBA" id="ARBA00022729"/>
    </source>
</evidence>
<keyword evidence="4" id="KW-0732">Signal</keyword>
<dbReference type="Proteomes" id="UP000033187">
    <property type="component" value="Chromosome 1"/>
</dbReference>
<dbReference type="EMBL" id="LN829119">
    <property type="protein sequence ID" value="CPR22610.1"/>
    <property type="molecule type" value="Genomic_DNA"/>
</dbReference>
<evidence type="ECO:0000256" key="5">
    <source>
        <dbReference type="ARBA" id="ARBA00022906"/>
    </source>
</evidence>
<proteinExistence type="inferred from homology"/>
<dbReference type="InterPro" id="IPR006127">
    <property type="entry name" value="ZnuA-like"/>
</dbReference>
<dbReference type="AlphaFoldDB" id="A0A0D6JLR9"/>
<name>A0A0D6JLR9_9HYPH</name>
<keyword evidence="5" id="KW-0862">Zinc</keyword>
<dbReference type="KEGG" id="fil:BN1229_v1_4057"/>
<accession>A0A0D6JLR9</accession>
<keyword evidence="5" id="KW-0864">Zinc transport</keyword>
<dbReference type="Gene3D" id="3.40.50.1980">
    <property type="entry name" value="Nitrogenase molybdenum iron protein domain"/>
    <property type="match status" value="2"/>
</dbReference>
<organism evidence="6 7">
    <name type="scientific">Candidatus Filomicrobium marinum</name>
    <dbReference type="NCBI Taxonomy" id="1608628"/>
    <lineage>
        <taxon>Bacteria</taxon>
        <taxon>Pseudomonadati</taxon>
        <taxon>Pseudomonadota</taxon>
        <taxon>Alphaproteobacteria</taxon>
        <taxon>Hyphomicrobiales</taxon>
        <taxon>Hyphomicrobiaceae</taxon>
        <taxon>Filomicrobium</taxon>
    </lineage>
</organism>
<sequence>MRHSVADHVFCALLAWVAYVGIIVPVVAQDASNVVITSKPIHSIASAVMQGIATPTLLISGNASPHVYALKPSDARELNKTNVFVRVSEQVEPFTARIVRALPEAVEVVTLAETKGMHLLKLRFGGHFDTHGDDHTHAHELGDNASFVANSVDGHVWLDPENAKVMAFHLAEVFSRRWPQHAKAFALNARKFAEKVDQTSAVIAAELAPVRNIPFVVFHDAYHYFEARFGLRAAGAVTVNPEVPPGARRLSVLRERIGSLGGVCIFAEPQFNSRVLQAVSEGTGARTGVLDPIGIDVEPGPELYTTMLENLARGFVACLGRGDKRAGP</sequence>
<evidence type="ECO:0000256" key="2">
    <source>
        <dbReference type="ARBA" id="ARBA00015915"/>
    </source>
</evidence>
<evidence type="ECO:0000313" key="7">
    <source>
        <dbReference type="Proteomes" id="UP000033187"/>
    </source>
</evidence>
<gene>
    <name evidence="6" type="primary">znuA</name>
    <name evidence="6" type="ORF">YBN1229_v1_4043</name>
</gene>
<dbReference type="GO" id="GO:0006829">
    <property type="term" value="P:zinc ion transport"/>
    <property type="evidence" value="ECO:0007669"/>
    <property type="project" value="UniProtKB-KW"/>
</dbReference>
<comment type="similarity">
    <text evidence="1">Belongs to the bacterial solute-binding protein 9 family.</text>
</comment>
<dbReference type="InterPro" id="IPR050492">
    <property type="entry name" value="Bact_metal-bind_prot9"/>
</dbReference>
<evidence type="ECO:0000256" key="1">
    <source>
        <dbReference type="ARBA" id="ARBA00011028"/>
    </source>
</evidence>